<gene>
    <name evidence="3" type="ORF">GSPATT00019093001</name>
</gene>
<keyword evidence="4" id="KW-1185">Reference proteome</keyword>
<name>A0DPE4_PARTE</name>
<dbReference type="RefSeq" id="XP_001452308.1">
    <property type="nucleotide sequence ID" value="XM_001452271.2"/>
</dbReference>
<organism evidence="3 4">
    <name type="scientific">Paramecium tetraurelia</name>
    <dbReference type="NCBI Taxonomy" id="5888"/>
    <lineage>
        <taxon>Eukaryota</taxon>
        <taxon>Sar</taxon>
        <taxon>Alveolata</taxon>
        <taxon>Ciliophora</taxon>
        <taxon>Intramacronucleata</taxon>
        <taxon>Oligohymenophorea</taxon>
        <taxon>Peniculida</taxon>
        <taxon>Parameciidae</taxon>
        <taxon>Paramecium</taxon>
    </lineage>
</organism>
<evidence type="ECO:0000313" key="4">
    <source>
        <dbReference type="Proteomes" id="UP000000600"/>
    </source>
</evidence>
<dbReference type="GeneID" id="5038093"/>
<dbReference type="GO" id="GO:0035091">
    <property type="term" value="F:phosphatidylinositol binding"/>
    <property type="evidence" value="ECO:0007669"/>
    <property type="project" value="InterPro"/>
</dbReference>
<dbReference type="EMBL" id="CT868529">
    <property type="protein sequence ID" value="CAK84911.1"/>
    <property type="molecule type" value="Genomic_DNA"/>
</dbReference>
<evidence type="ECO:0000259" key="1">
    <source>
        <dbReference type="PROSITE" id="PS50011"/>
    </source>
</evidence>
<dbReference type="InterPro" id="IPR036871">
    <property type="entry name" value="PX_dom_sf"/>
</dbReference>
<feature type="domain" description="PX" evidence="2">
    <location>
        <begin position="1"/>
        <end position="125"/>
    </location>
</feature>
<dbReference type="Pfam" id="PF14531">
    <property type="entry name" value="Kinase-like"/>
    <property type="match status" value="1"/>
</dbReference>
<dbReference type="AlphaFoldDB" id="A0DPE4"/>
<dbReference type="OrthoDB" id="294281at2759"/>
<dbReference type="InParanoid" id="A0DPE4"/>
<dbReference type="SUPFAM" id="SSF56112">
    <property type="entry name" value="Protein kinase-like (PK-like)"/>
    <property type="match status" value="1"/>
</dbReference>
<dbReference type="InterPro" id="IPR001683">
    <property type="entry name" value="PX_dom"/>
</dbReference>
<dbReference type="GO" id="GO:0005634">
    <property type="term" value="C:nucleus"/>
    <property type="evidence" value="ECO:0000318"/>
    <property type="project" value="GO_Central"/>
</dbReference>
<evidence type="ECO:0008006" key="5">
    <source>
        <dbReference type="Google" id="ProtNLM"/>
    </source>
</evidence>
<dbReference type="KEGG" id="ptm:GSPATT00019093001"/>
<reference evidence="3 4" key="1">
    <citation type="journal article" date="2006" name="Nature">
        <title>Global trends of whole-genome duplications revealed by the ciliate Paramecium tetraurelia.</title>
        <authorList>
            <consortium name="Genoscope"/>
            <person name="Aury J.-M."/>
            <person name="Jaillon O."/>
            <person name="Duret L."/>
            <person name="Noel B."/>
            <person name="Jubin C."/>
            <person name="Porcel B.M."/>
            <person name="Segurens B."/>
            <person name="Daubin V."/>
            <person name="Anthouard V."/>
            <person name="Aiach N."/>
            <person name="Arnaiz O."/>
            <person name="Billaut A."/>
            <person name="Beisson J."/>
            <person name="Blanc I."/>
            <person name="Bouhouche K."/>
            <person name="Camara F."/>
            <person name="Duharcourt S."/>
            <person name="Guigo R."/>
            <person name="Gogendeau D."/>
            <person name="Katinka M."/>
            <person name="Keller A.-M."/>
            <person name="Kissmehl R."/>
            <person name="Klotz C."/>
            <person name="Koll F."/>
            <person name="Le Moue A."/>
            <person name="Lepere C."/>
            <person name="Malinsky S."/>
            <person name="Nowacki M."/>
            <person name="Nowak J.K."/>
            <person name="Plattner H."/>
            <person name="Poulain J."/>
            <person name="Ruiz F."/>
            <person name="Serrano V."/>
            <person name="Zagulski M."/>
            <person name="Dessen P."/>
            <person name="Betermier M."/>
            <person name="Weissenbach J."/>
            <person name="Scarpelli C."/>
            <person name="Schachter V."/>
            <person name="Sperling L."/>
            <person name="Meyer E."/>
            <person name="Cohen J."/>
            <person name="Wincker P."/>
        </authorList>
    </citation>
    <scope>NUCLEOTIDE SEQUENCE [LARGE SCALE GENOMIC DNA]</scope>
    <source>
        <strain evidence="3 4">Stock d4-2</strain>
    </source>
</reference>
<dbReference type="PROSITE" id="PS50011">
    <property type="entry name" value="PROTEIN_KINASE_DOM"/>
    <property type="match status" value="1"/>
</dbReference>
<protein>
    <recommendedName>
        <fullName evidence="5">Protein kinase domain-containing protein</fullName>
    </recommendedName>
</protein>
<dbReference type="PROSITE" id="PS50195">
    <property type="entry name" value="PX"/>
    <property type="match status" value="1"/>
</dbReference>
<dbReference type="InterPro" id="IPR000719">
    <property type="entry name" value="Prot_kinase_dom"/>
</dbReference>
<evidence type="ECO:0000313" key="3">
    <source>
        <dbReference type="EMBL" id="CAK84911.1"/>
    </source>
</evidence>
<proteinExistence type="predicted"/>
<dbReference type="GO" id="GO:0005524">
    <property type="term" value="F:ATP binding"/>
    <property type="evidence" value="ECO:0007669"/>
    <property type="project" value="InterPro"/>
</dbReference>
<dbReference type="HOGENOM" id="CLU_466522_0_0_1"/>
<accession>A0DPE4</accession>
<dbReference type="SUPFAM" id="SSF64268">
    <property type="entry name" value="PX domain"/>
    <property type="match status" value="1"/>
</dbReference>
<dbReference type="Gene3D" id="3.30.1520.10">
    <property type="entry name" value="Phox-like domain"/>
    <property type="match status" value="1"/>
</dbReference>
<dbReference type="Gene3D" id="1.10.510.10">
    <property type="entry name" value="Transferase(Phosphotransferase) domain 1"/>
    <property type="match status" value="1"/>
</dbReference>
<dbReference type="OMA" id="KNETEPN"/>
<dbReference type="Proteomes" id="UP000000600">
    <property type="component" value="Unassembled WGS sequence"/>
</dbReference>
<dbReference type="SUPFAM" id="SSF52047">
    <property type="entry name" value="RNI-like"/>
    <property type="match status" value="1"/>
</dbReference>
<dbReference type="GO" id="GO:0004674">
    <property type="term" value="F:protein serine/threonine kinase activity"/>
    <property type="evidence" value="ECO:0000318"/>
    <property type="project" value="GO_Central"/>
</dbReference>
<sequence>MQYQLNIIDIDGFENKWYYKLRITNNQNSCYRDVRVRFQDLNQMHRNLQNENYYSNVKENLYFCYQLPLFPEKSLLISWIQSNDSREELLENKEAIQNYLSAINKNPPFKYEAINQFVQNTYDPKRSTQLRFLNINKDAFYQVHIKKSIIKKGKFNKIFLVKGEYQDRVVHQFLMPSNDAAKKDYENYKRAQLLITDHTYIVKCHEIGQITKKKPFFQRKQKKTIYNALEIAQDSSYDIIYAIEDYAQQPINKLIQKRQERQEHFKLETISEALITLINVAQYLQFLQIFQKQFSVTNFYYDEKFGFKVGGFTPLYTYKKKYRLKNETEPNTYKALNPPELCGSAGGYTMKNNLNSSIKTDVWQIGIVILSMASLTLPLDLIWSEAIEEKLKLVQYKHGEKLAFLLKNMLQRNQNDRSSINDIIIPAQLLMPMNLTQFKQVRSIERLQIASISQQQLEDMDKQFKEKASDKKYIVHLTIDKFIVQQIFLFNLERIKREFVIQLHINVSPQTIPDDLIDKMMSSLIEYQHLQLLVLNLKKCTISDQAQRNIINSVQNITKLKQLTLDISGNQTIPISIPQSKNRVVVYNQ</sequence>
<feature type="domain" description="Protein kinase" evidence="1">
    <location>
        <begin position="144"/>
        <end position="430"/>
    </location>
</feature>
<evidence type="ECO:0000259" key="2">
    <source>
        <dbReference type="PROSITE" id="PS50195"/>
    </source>
</evidence>
<dbReference type="InterPro" id="IPR027916">
    <property type="entry name" value="Kinase-like_dom_ROP"/>
</dbReference>
<dbReference type="InterPro" id="IPR011009">
    <property type="entry name" value="Kinase-like_dom_sf"/>
</dbReference>
<dbReference type="Pfam" id="PF00787">
    <property type="entry name" value="PX"/>
    <property type="match status" value="1"/>
</dbReference>